<gene>
    <name evidence="1" type="ORF">RM538_00650</name>
</gene>
<dbReference type="Proteomes" id="UP001254488">
    <property type="component" value="Unassembled WGS sequence"/>
</dbReference>
<sequence length="481" mass="56692">MSLKLFLPQLLLERFHDRLDDIKPIKNIIKSWDDELVPLEYKVEKFYLLLAILFDPKGNGYNEKNINGFTFVPLSSEHLTDIIGNDYASYLRYLQNQGFVLSDNNYLANKCRYYHLYNSYIDYNSNSVFYCYIDEVNNTSKSPINISIITDNKKGKESNCVEVTITPNSSLFKSKKKKYDLQTDRKKKLAKHIKTDMWKHYTKTMVLDIERAEKYCYDYLRQCTEVLERKYRKKEIDRNTLIKAKAILQNKYLNRISSVNNLKNPKKDKSWLYSRKGKNRRLNTNLTMMASDLRPFIVGYEKMSYLDLSNSQPVLFNVTLQQLKEKASETLKMEIDRYFDITINGRWYEELCDIFKCDRETAKKNWMLIAYSKNDECLRLKSKFKRSFPEIYAVIELQKQVDYTKFSIGLQKIESQIFIDVICKRLVESDILPLSIHDGVLVDKNDTEKTYQIMTDALSEYIGAVPVIDINGLKRYPMIAG</sequence>
<evidence type="ECO:0008006" key="3">
    <source>
        <dbReference type="Google" id="ProtNLM"/>
    </source>
</evidence>
<reference evidence="1 2" key="1">
    <citation type="submission" date="2023-09" db="EMBL/GenBank/DDBJ databases">
        <authorList>
            <person name="Rey-Velasco X."/>
        </authorList>
    </citation>
    <scope>NUCLEOTIDE SEQUENCE [LARGE SCALE GENOMIC DNA]</scope>
    <source>
        <strain evidence="1 2">W242</strain>
    </source>
</reference>
<name>A0ABU2Y8J7_9FLAO</name>
<keyword evidence="2" id="KW-1185">Reference proteome</keyword>
<comment type="caution">
    <text evidence="1">The sequence shown here is derived from an EMBL/GenBank/DDBJ whole genome shotgun (WGS) entry which is preliminary data.</text>
</comment>
<protein>
    <recommendedName>
        <fullName evidence="3">DNA-directed DNA polymerase family A palm domain-containing protein</fullName>
    </recommendedName>
</protein>
<dbReference type="RefSeq" id="WP_311331459.1">
    <property type="nucleotide sequence ID" value="NZ_JAVRHZ010000001.1"/>
</dbReference>
<proteinExistence type="predicted"/>
<organism evidence="1 2">
    <name type="scientific">Patiriisocius hiemis</name>
    <dbReference type="NCBI Taxonomy" id="3075604"/>
    <lineage>
        <taxon>Bacteria</taxon>
        <taxon>Pseudomonadati</taxon>
        <taxon>Bacteroidota</taxon>
        <taxon>Flavobacteriia</taxon>
        <taxon>Flavobacteriales</taxon>
        <taxon>Flavobacteriaceae</taxon>
        <taxon>Patiriisocius</taxon>
    </lineage>
</organism>
<evidence type="ECO:0000313" key="2">
    <source>
        <dbReference type="Proteomes" id="UP001254488"/>
    </source>
</evidence>
<accession>A0ABU2Y8J7</accession>
<evidence type="ECO:0000313" key="1">
    <source>
        <dbReference type="EMBL" id="MDT0554494.1"/>
    </source>
</evidence>
<dbReference type="EMBL" id="JAVRHZ010000001">
    <property type="protein sequence ID" value="MDT0554494.1"/>
    <property type="molecule type" value="Genomic_DNA"/>
</dbReference>